<dbReference type="InterPro" id="IPR001623">
    <property type="entry name" value="DnaJ_domain"/>
</dbReference>
<reference evidence="10 11" key="1">
    <citation type="submission" date="2015-06" db="EMBL/GenBank/DDBJ databases">
        <title>Expansion of signal transduction pathways in fungi by whole-genome duplication.</title>
        <authorList>
            <consortium name="DOE Joint Genome Institute"/>
            <person name="Corrochano L.M."/>
            <person name="Kuo A."/>
            <person name="Marcet-Houben M."/>
            <person name="Polaino S."/>
            <person name="Salamov A."/>
            <person name="Villalobos J.M."/>
            <person name="Alvarez M.I."/>
            <person name="Avalos J."/>
            <person name="Benito E.P."/>
            <person name="Benoit I."/>
            <person name="Burger G."/>
            <person name="Camino L.P."/>
            <person name="Canovas D."/>
            <person name="Cerda-Olmedo E."/>
            <person name="Cheng J.-F."/>
            <person name="Dominguez A."/>
            <person name="Elias M."/>
            <person name="Eslava A.P."/>
            <person name="Glaser F."/>
            <person name="Grimwood J."/>
            <person name="Gutierrez G."/>
            <person name="Heitman J."/>
            <person name="Henrissat B."/>
            <person name="Iturriaga E.A."/>
            <person name="Lang B.F."/>
            <person name="Lavin J.L."/>
            <person name="Lee S."/>
            <person name="Li W."/>
            <person name="Lindquist E."/>
            <person name="Lopez-Garcia S."/>
            <person name="Luque E.M."/>
            <person name="Marcos A.T."/>
            <person name="Martin J."/>
            <person name="Mccluskey K."/>
            <person name="Medina H.R."/>
            <person name="Miralles-Duran A."/>
            <person name="Miyazaki A."/>
            <person name="Munoz-Torres E."/>
            <person name="Oguiza J.A."/>
            <person name="Ohm R."/>
            <person name="Olmedo M."/>
            <person name="Orejas M."/>
            <person name="Ortiz-Castellanos L."/>
            <person name="Pisabarro A.G."/>
            <person name="Rodriguez-Romero J."/>
            <person name="Ruiz-Herrera J."/>
            <person name="Ruiz-Vazquez R."/>
            <person name="Sanz C."/>
            <person name="Schackwitz W."/>
            <person name="Schmutz J."/>
            <person name="Shahriari M."/>
            <person name="Shelest E."/>
            <person name="Silva-Franco F."/>
            <person name="Soanes D."/>
            <person name="Syed K."/>
            <person name="Tagua V.G."/>
            <person name="Talbot N.J."/>
            <person name="Thon M."/>
            <person name="De Vries R.P."/>
            <person name="Wiebenga A."/>
            <person name="Yadav J.S."/>
            <person name="Braun E.L."/>
            <person name="Baker S."/>
            <person name="Garre V."/>
            <person name="Horwitz B."/>
            <person name="Torres-Martinez S."/>
            <person name="Idnurm A."/>
            <person name="Herrera-Estrella A."/>
            <person name="Gabaldon T."/>
            <person name="Grigoriev I.V."/>
        </authorList>
    </citation>
    <scope>NUCLEOTIDE SEQUENCE [LARGE SCALE GENOMIC DNA]</scope>
    <source>
        <strain evidence="10 11">CBS 277.49</strain>
    </source>
</reference>
<dbReference type="InterPro" id="IPR036410">
    <property type="entry name" value="HSP_DnaJ_Cys-rich_dom_sf"/>
</dbReference>
<dbReference type="FunFam" id="2.60.260.20:FF:000013">
    <property type="entry name" value="DnaJ subfamily B member 11"/>
    <property type="match status" value="1"/>
</dbReference>
<dbReference type="VEuPathDB" id="FungiDB:MUCCIDRAFT_84685"/>
<dbReference type="Gene3D" id="2.10.230.10">
    <property type="entry name" value="Heat shock protein DnaJ, cysteine-rich domain"/>
    <property type="match status" value="1"/>
</dbReference>
<dbReference type="SUPFAM" id="SSF57938">
    <property type="entry name" value="DnaJ/Hsp40 cysteine-rich domain"/>
    <property type="match status" value="1"/>
</dbReference>
<dbReference type="Pfam" id="PF00226">
    <property type="entry name" value="DnaJ"/>
    <property type="match status" value="1"/>
</dbReference>
<dbReference type="PROSITE" id="PS50076">
    <property type="entry name" value="DNAJ_2"/>
    <property type="match status" value="1"/>
</dbReference>
<evidence type="ECO:0000256" key="1">
    <source>
        <dbReference type="ARBA" id="ARBA00022723"/>
    </source>
</evidence>
<sequence length="388" mass="43719">MTRSLRLWIGILLVLSIQLLVEAGKDYYKVLDVPKNAPLSQIKKHFKKLSRVYHPDKNPNDATASEKFMEIAEAYEVLSNEEKRNTYDRFGEEGLKQQQQQQQNAGSNPFGNIFSQFFGGQPQGKPKTANIEIPLQVSLEDIYNGANIEVDISKQVICNHCFGSGAHGSDSIHTCGACQGQGHVLKQVQIAPGFVQQFQQQCDKCQGKGKVITKYCKACNGHKINRGNEQYTVTVERGMSSGQKIVFEEESNESPDFDTGDVVFTLKTTAHPTFERRGNDLYTQIKLSLIEALAGFSKSIEHLDQTLVKVSRTGVTQYGFVEKIDGAGMPFMDNHDQFGDMFVEYLVEFPETVDQQFIKDLQEHIEVDSHWLDASKNDLCRSYFEFST</sequence>
<dbReference type="FunFam" id="2.10.230.10:FF:000002">
    <property type="entry name" value="Molecular chaperone DnaJ"/>
    <property type="match status" value="1"/>
</dbReference>
<dbReference type="Gene3D" id="2.60.260.20">
    <property type="entry name" value="Urease metallochaperone UreE, N-terminal domain"/>
    <property type="match status" value="2"/>
</dbReference>
<dbReference type="STRING" id="747725.A0A162QPN8"/>
<evidence type="ECO:0000313" key="10">
    <source>
        <dbReference type="EMBL" id="OAD01189.1"/>
    </source>
</evidence>
<keyword evidence="7" id="KW-0732">Signal</keyword>
<dbReference type="InterPro" id="IPR002939">
    <property type="entry name" value="DnaJ_C"/>
</dbReference>
<dbReference type="InterPro" id="IPR044713">
    <property type="entry name" value="DNJA1/2-like"/>
</dbReference>
<dbReference type="Pfam" id="PF00684">
    <property type="entry name" value="DnaJ_CXXCXGXG"/>
    <property type="match status" value="1"/>
</dbReference>
<dbReference type="GO" id="GO:0006457">
    <property type="term" value="P:protein folding"/>
    <property type="evidence" value="ECO:0007669"/>
    <property type="project" value="InterPro"/>
</dbReference>
<dbReference type="OrthoDB" id="550424at2759"/>
<dbReference type="Pfam" id="PF01556">
    <property type="entry name" value="DnaJ_C"/>
    <property type="match status" value="1"/>
</dbReference>
<dbReference type="HAMAP" id="MF_01152">
    <property type="entry name" value="DnaJ"/>
    <property type="match status" value="1"/>
</dbReference>
<keyword evidence="2" id="KW-0677">Repeat</keyword>
<feature type="chain" id="PRO_5007838691" evidence="7">
    <location>
        <begin position="24"/>
        <end position="388"/>
    </location>
</feature>
<dbReference type="SUPFAM" id="SSF46565">
    <property type="entry name" value="Chaperone J-domain"/>
    <property type="match status" value="1"/>
</dbReference>
<evidence type="ECO:0000259" key="9">
    <source>
        <dbReference type="PROSITE" id="PS51188"/>
    </source>
</evidence>
<keyword evidence="4 6" id="KW-0862">Zinc</keyword>
<dbReference type="AlphaFoldDB" id="A0A162QPN8"/>
<evidence type="ECO:0000256" key="6">
    <source>
        <dbReference type="PROSITE-ProRule" id="PRU00546"/>
    </source>
</evidence>
<gene>
    <name evidence="10" type="ORF">MUCCIDRAFT_84685</name>
</gene>
<dbReference type="InterPro" id="IPR012724">
    <property type="entry name" value="DnaJ"/>
</dbReference>
<dbReference type="SMART" id="SM00271">
    <property type="entry name" value="DnaJ"/>
    <property type="match status" value="1"/>
</dbReference>
<keyword evidence="5" id="KW-0143">Chaperone</keyword>
<dbReference type="GO" id="GO:0030544">
    <property type="term" value="F:Hsp70 protein binding"/>
    <property type="evidence" value="ECO:0007669"/>
    <property type="project" value="InterPro"/>
</dbReference>
<comment type="caution">
    <text evidence="10">The sequence shown here is derived from an EMBL/GenBank/DDBJ whole genome shotgun (WGS) entry which is preliminary data.</text>
</comment>
<dbReference type="PRINTS" id="PR00625">
    <property type="entry name" value="JDOMAIN"/>
</dbReference>
<feature type="signal peptide" evidence="7">
    <location>
        <begin position="1"/>
        <end position="23"/>
    </location>
</feature>
<feature type="domain" description="J" evidence="8">
    <location>
        <begin position="26"/>
        <end position="91"/>
    </location>
</feature>
<dbReference type="InterPro" id="IPR001305">
    <property type="entry name" value="HSP_DnaJ_Cys-rich_dom"/>
</dbReference>
<dbReference type="GO" id="GO:0051082">
    <property type="term" value="F:unfolded protein binding"/>
    <property type="evidence" value="ECO:0007669"/>
    <property type="project" value="InterPro"/>
</dbReference>
<dbReference type="GO" id="GO:0009408">
    <property type="term" value="P:response to heat"/>
    <property type="evidence" value="ECO:0007669"/>
    <property type="project" value="InterPro"/>
</dbReference>
<name>A0A162QPN8_MUCCL</name>
<dbReference type="CDD" id="cd06257">
    <property type="entry name" value="DnaJ"/>
    <property type="match status" value="1"/>
</dbReference>
<dbReference type="GO" id="GO:0005524">
    <property type="term" value="F:ATP binding"/>
    <property type="evidence" value="ECO:0007669"/>
    <property type="project" value="InterPro"/>
</dbReference>
<proteinExistence type="inferred from homology"/>
<evidence type="ECO:0000256" key="7">
    <source>
        <dbReference type="SAM" id="SignalP"/>
    </source>
</evidence>
<dbReference type="InterPro" id="IPR008971">
    <property type="entry name" value="HSP40/DnaJ_pept-bd"/>
</dbReference>
<dbReference type="EMBL" id="AMYB01000006">
    <property type="protein sequence ID" value="OAD01189.1"/>
    <property type="molecule type" value="Genomic_DNA"/>
</dbReference>
<evidence type="ECO:0000259" key="8">
    <source>
        <dbReference type="PROSITE" id="PS50076"/>
    </source>
</evidence>
<keyword evidence="11" id="KW-1185">Reference proteome</keyword>
<keyword evidence="1 6" id="KW-0479">Metal-binding</keyword>
<protein>
    <submittedName>
        <fullName evidence="10">Uncharacterized protein</fullName>
    </submittedName>
</protein>
<evidence type="ECO:0000256" key="3">
    <source>
        <dbReference type="ARBA" id="ARBA00022771"/>
    </source>
</evidence>
<dbReference type="GO" id="GO:0008270">
    <property type="term" value="F:zinc ion binding"/>
    <property type="evidence" value="ECO:0007669"/>
    <property type="project" value="UniProtKB-KW"/>
</dbReference>
<dbReference type="PROSITE" id="PS51188">
    <property type="entry name" value="ZF_CR"/>
    <property type="match status" value="1"/>
</dbReference>
<accession>A0A162QPN8</accession>
<feature type="domain" description="CR-type" evidence="9">
    <location>
        <begin position="145"/>
        <end position="228"/>
    </location>
</feature>
<dbReference type="Gene3D" id="1.10.287.110">
    <property type="entry name" value="DnaJ domain"/>
    <property type="match status" value="1"/>
</dbReference>
<dbReference type="InterPro" id="IPR036869">
    <property type="entry name" value="J_dom_sf"/>
</dbReference>
<dbReference type="PANTHER" id="PTHR43888">
    <property type="entry name" value="DNAJ-LIKE-2, ISOFORM A-RELATED"/>
    <property type="match status" value="1"/>
</dbReference>
<organism evidence="10 11">
    <name type="scientific">Mucor lusitanicus CBS 277.49</name>
    <dbReference type="NCBI Taxonomy" id="747725"/>
    <lineage>
        <taxon>Eukaryota</taxon>
        <taxon>Fungi</taxon>
        <taxon>Fungi incertae sedis</taxon>
        <taxon>Mucoromycota</taxon>
        <taxon>Mucoromycotina</taxon>
        <taxon>Mucoromycetes</taxon>
        <taxon>Mucorales</taxon>
        <taxon>Mucorineae</taxon>
        <taxon>Mucoraceae</taxon>
        <taxon>Mucor</taxon>
    </lineage>
</organism>
<dbReference type="CDD" id="cd10719">
    <property type="entry name" value="DnaJ_zf"/>
    <property type="match status" value="1"/>
</dbReference>
<dbReference type="PROSITE" id="PS00636">
    <property type="entry name" value="DNAJ_1"/>
    <property type="match status" value="1"/>
</dbReference>
<evidence type="ECO:0000256" key="2">
    <source>
        <dbReference type="ARBA" id="ARBA00022737"/>
    </source>
</evidence>
<dbReference type="Proteomes" id="UP000077051">
    <property type="component" value="Unassembled WGS sequence"/>
</dbReference>
<dbReference type="SUPFAM" id="SSF49493">
    <property type="entry name" value="HSP40/DnaJ peptide-binding domain"/>
    <property type="match status" value="2"/>
</dbReference>
<feature type="zinc finger region" description="CR-type" evidence="6">
    <location>
        <begin position="145"/>
        <end position="228"/>
    </location>
</feature>
<evidence type="ECO:0000256" key="4">
    <source>
        <dbReference type="ARBA" id="ARBA00022833"/>
    </source>
</evidence>
<evidence type="ECO:0000256" key="5">
    <source>
        <dbReference type="ARBA" id="ARBA00023186"/>
    </source>
</evidence>
<keyword evidence="3 6" id="KW-0863">Zinc-finger</keyword>
<dbReference type="InterPro" id="IPR018253">
    <property type="entry name" value="DnaJ_domain_CS"/>
</dbReference>
<evidence type="ECO:0000313" key="11">
    <source>
        <dbReference type="Proteomes" id="UP000077051"/>
    </source>
</evidence>
<dbReference type="CDD" id="cd10747">
    <property type="entry name" value="DnaJ_C"/>
    <property type="match status" value="1"/>
</dbReference>